<dbReference type="Gene3D" id="3.70.10.10">
    <property type="match status" value="1"/>
</dbReference>
<dbReference type="PANTHER" id="PTHR10870:SF0">
    <property type="entry name" value="CELL CYCLE CHECKPOINT PROTEIN RAD1"/>
    <property type="match status" value="1"/>
</dbReference>
<comment type="similarity">
    <text evidence="2">Belongs to the rad1 family.</text>
</comment>
<feature type="compositionally biased region" description="Low complexity" evidence="6">
    <location>
        <begin position="137"/>
        <end position="148"/>
    </location>
</feature>
<dbReference type="GO" id="GO:0030896">
    <property type="term" value="C:checkpoint clamp complex"/>
    <property type="evidence" value="ECO:0007669"/>
    <property type="project" value="TreeGrafter"/>
</dbReference>
<evidence type="ECO:0000256" key="1">
    <source>
        <dbReference type="ARBA" id="ARBA00004123"/>
    </source>
</evidence>
<gene>
    <name evidence="7" type="ORF">CLIB1423_01S11122</name>
</gene>
<comment type="caution">
    <text evidence="7">The sequence shown here is derived from an EMBL/GenBank/DDBJ whole genome shotgun (WGS) entry which is preliminary data.</text>
</comment>
<evidence type="ECO:0000313" key="8">
    <source>
        <dbReference type="Proteomes" id="UP000837801"/>
    </source>
</evidence>
<feature type="region of interest" description="Disordered" evidence="6">
    <location>
        <begin position="118"/>
        <end position="148"/>
    </location>
</feature>
<keyword evidence="5" id="KW-0539">Nucleus</keyword>
<dbReference type="Pfam" id="PF02144">
    <property type="entry name" value="Rad1"/>
    <property type="match status" value="1"/>
</dbReference>
<keyword evidence="4" id="KW-0234">DNA repair</keyword>
<feature type="compositionally biased region" description="Polar residues" evidence="6">
    <location>
        <begin position="118"/>
        <end position="136"/>
    </location>
</feature>
<protein>
    <submittedName>
        <fullName evidence="7">DNA damage checkpoint control protein Rad17p</fullName>
    </submittedName>
</protein>
<dbReference type="OrthoDB" id="337581at2759"/>
<proteinExistence type="inferred from homology"/>
<evidence type="ECO:0000256" key="6">
    <source>
        <dbReference type="SAM" id="MobiDB-lite"/>
    </source>
</evidence>
<organism evidence="7 8">
    <name type="scientific">[Candida] railenensis</name>
    <dbReference type="NCBI Taxonomy" id="45579"/>
    <lineage>
        <taxon>Eukaryota</taxon>
        <taxon>Fungi</taxon>
        <taxon>Dikarya</taxon>
        <taxon>Ascomycota</taxon>
        <taxon>Saccharomycotina</taxon>
        <taxon>Pichiomycetes</taxon>
        <taxon>Debaryomycetaceae</taxon>
        <taxon>Kurtzmaniella</taxon>
    </lineage>
</organism>
<dbReference type="EMBL" id="CAKXYY010000001">
    <property type="protein sequence ID" value="CAH2350483.1"/>
    <property type="molecule type" value="Genomic_DNA"/>
</dbReference>
<dbReference type="AlphaFoldDB" id="A0A9P0QKZ4"/>
<sequence length="466" mass="51888">MLDILQPSVGFLLSQCRSGAMFTFTASTTQISHLADIFSAISSINNQALMIISPRGITLYAESNHIANASSTIDPALFSTYNFYSEDTSNNTQYEPNVKEELTLGVDIKLISDSFGNVPSQSSSNVQREGSISSAKSNSVTNMSNTNSGSHTNSGMVCYMTYNGEGFPLIIEFEDSMISEKIEFLTFYTDLQYPYAEDEDSETPENSLTINHSEIQFELILKCDVLSTLLRDLQRINTTELYLYVSNQIKTLGRKTQFGGGPQIVDNQVNFISKGPIGLSKLIFPNEKTILEKIEIFGRSSSSSSGGTNTMTPINSSIISVYNFNHFNKIFRSVKLSTKCKISKDLGGTLSVQLLSKNLRLPNYSGTLITFNMLALTSTDEGEHMSVNLNNVFDKDSYEYIRDFGKTDLSNAPDRVDSSANKRQRLNLDEYERIDLQIDRTRDEDEGRESEPESGPRGLIEIPLFL</sequence>
<dbReference type="SUPFAM" id="SSF55979">
    <property type="entry name" value="DNA clamp"/>
    <property type="match status" value="1"/>
</dbReference>
<dbReference type="GO" id="GO:0006281">
    <property type="term" value="P:DNA repair"/>
    <property type="evidence" value="ECO:0007669"/>
    <property type="project" value="UniProtKB-KW"/>
</dbReference>
<dbReference type="InterPro" id="IPR003021">
    <property type="entry name" value="Rad1_Rec1_Rad17"/>
</dbReference>
<name>A0A9P0QKZ4_9ASCO</name>
<dbReference type="Proteomes" id="UP000837801">
    <property type="component" value="Unassembled WGS sequence"/>
</dbReference>
<dbReference type="InterPro" id="IPR046938">
    <property type="entry name" value="DNA_clamp_sf"/>
</dbReference>
<dbReference type="PANTHER" id="PTHR10870">
    <property type="entry name" value="CELL CYCLE CHECKPOINT PROTEIN RAD1"/>
    <property type="match status" value="1"/>
</dbReference>
<accession>A0A9P0QKZ4</accession>
<evidence type="ECO:0000313" key="7">
    <source>
        <dbReference type="EMBL" id="CAH2350483.1"/>
    </source>
</evidence>
<keyword evidence="3" id="KW-0227">DNA damage</keyword>
<comment type="subcellular location">
    <subcellularLocation>
        <location evidence="1">Nucleus</location>
    </subcellularLocation>
</comment>
<evidence type="ECO:0000256" key="4">
    <source>
        <dbReference type="ARBA" id="ARBA00023204"/>
    </source>
</evidence>
<evidence type="ECO:0000256" key="2">
    <source>
        <dbReference type="ARBA" id="ARBA00010991"/>
    </source>
</evidence>
<evidence type="ECO:0000256" key="3">
    <source>
        <dbReference type="ARBA" id="ARBA00022763"/>
    </source>
</evidence>
<dbReference type="GO" id="GO:0000077">
    <property type="term" value="P:DNA damage checkpoint signaling"/>
    <property type="evidence" value="ECO:0007669"/>
    <property type="project" value="InterPro"/>
</dbReference>
<keyword evidence="8" id="KW-1185">Reference proteome</keyword>
<feature type="compositionally biased region" description="Basic and acidic residues" evidence="6">
    <location>
        <begin position="437"/>
        <end position="451"/>
    </location>
</feature>
<evidence type="ECO:0000256" key="5">
    <source>
        <dbReference type="ARBA" id="ARBA00023242"/>
    </source>
</evidence>
<feature type="region of interest" description="Disordered" evidence="6">
    <location>
        <begin position="437"/>
        <end position="459"/>
    </location>
</feature>
<reference evidence="7" key="1">
    <citation type="submission" date="2022-03" db="EMBL/GenBank/DDBJ databases">
        <authorList>
            <person name="Legras J.-L."/>
            <person name="Devillers H."/>
            <person name="Grondin C."/>
        </authorList>
    </citation>
    <scope>NUCLEOTIDE SEQUENCE</scope>
    <source>
        <strain evidence="7">CLIB 1423</strain>
    </source>
</reference>